<name>A0ABV6J334_9BACL</name>
<organism evidence="2 3">
    <name type="scientific">Paenibacillus mendelii</name>
    <dbReference type="NCBI Taxonomy" id="206163"/>
    <lineage>
        <taxon>Bacteria</taxon>
        <taxon>Bacillati</taxon>
        <taxon>Bacillota</taxon>
        <taxon>Bacilli</taxon>
        <taxon>Bacillales</taxon>
        <taxon>Paenibacillaceae</taxon>
        <taxon>Paenibacillus</taxon>
    </lineage>
</organism>
<dbReference type="EMBL" id="JBHLVF010000006">
    <property type="protein sequence ID" value="MFC0390276.1"/>
    <property type="molecule type" value="Genomic_DNA"/>
</dbReference>
<dbReference type="Proteomes" id="UP001589818">
    <property type="component" value="Unassembled WGS sequence"/>
</dbReference>
<proteinExistence type="predicted"/>
<evidence type="ECO:0000313" key="2">
    <source>
        <dbReference type="EMBL" id="MFC0390276.1"/>
    </source>
</evidence>
<dbReference type="RefSeq" id="WP_204819172.1">
    <property type="nucleotide sequence ID" value="NZ_JANHOF010000003.1"/>
</dbReference>
<dbReference type="InterPro" id="IPR002575">
    <property type="entry name" value="Aminoglycoside_PTrfase"/>
</dbReference>
<protein>
    <submittedName>
        <fullName evidence="2">Phosphotransferase family protein</fullName>
    </submittedName>
</protein>
<dbReference type="Gene3D" id="3.30.200.150">
    <property type="match status" value="1"/>
</dbReference>
<evidence type="ECO:0000259" key="1">
    <source>
        <dbReference type="Pfam" id="PF01636"/>
    </source>
</evidence>
<feature type="domain" description="Aminoglycoside phosphotransferase" evidence="1">
    <location>
        <begin position="10"/>
        <end position="214"/>
    </location>
</feature>
<evidence type="ECO:0000313" key="3">
    <source>
        <dbReference type="Proteomes" id="UP001589818"/>
    </source>
</evidence>
<dbReference type="InterPro" id="IPR011009">
    <property type="entry name" value="Kinase-like_dom_sf"/>
</dbReference>
<dbReference type="SUPFAM" id="SSF56112">
    <property type="entry name" value="Protein kinase-like (PK-like)"/>
    <property type="match status" value="1"/>
</dbReference>
<dbReference type="InterPro" id="IPR051678">
    <property type="entry name" value="AGP_Transferase"/>
</dbReference>
<comment type="caution">
    <text evidence="2">The sequence shown here is derived from an EMBL/GenBank/DDBJ whole genome shotgun (WGS) entry which is preliminary data.</text>
</comment>
<dbReference type="PANTHER" id="PTHR21310">
    <property type="entry name" value="AMINOGLYCOSIDE PHOSPHOTRANSFERASE-RELATED-RELATED"/>
    <property type="match status" value="1"/>
</dbReference>
<gene>
    <name evidence="2" type="ORF">ACFFJ8_02685</name>
</gene>
<dbReference type="Gene3D" id="3.90.1200.10">
    <property type="match status" value="1"/>
</dbReference>
<sequence length="250" mass="28674">MDHVGTIKDITFPRQGHTSDVAIIASTAGRYVIKRTRGEQYCSWLSQEVRVLNALRHTKLPVPIVYQAVEQKHDNQNWALMHYFEGETLRQSLSNETNTDKRHEMIFNFGVILSRIHATPCPPELIGDSDWLDEMLRRAEFNLHHYSAEGTADLLAFIKNNKPSPIKNTFIHGDFTIDNVLVRDGKITAIIDWSDGAFGDPRYDAALAIRPKPNAFEIDSEIDIFFEGYGTKLIGEQEYTYFKDGLYEFF</sequence>
<reference evidence="2 3" key="1">
    <citation type="submission" date="2024-09" db="EMBL/GenBank/DDBJ databases">
        <authorList>
            <person name="Sun Q."/>
            <person name="Mori K."/>
        </authorList>
    </citation>
    <scope>NUCLEOTIDE SEQUENCE [LARGE SCALE GENOMIC DNA]</scope>
    <source>
        <strain evidence="2 3">CCM 4839</strain>
    </source>
</reference>
<keyword evidence="3" id="KW-1185">Reference proteome</keyword>
<dbReference type="Pfam" id="PF01636">
    <property type="entry name" value="APH"/>
    <property type="match status" value="1"/>
</dbReference>
<accession>A0ABV6J334</accession>